<feature type="compositionally biased region" description="Basic and acidic residues" evidence="10">
    <location>
        <begin position="17"/>
        <end position="33"/>
    </location>
</feature>
<keyword evidence="5" id="KW-0812">Transmembrane</keyword>
<feature type="compositionally biased region" description="Acidic residues" evidence="10">
    <location>
        <begin position="1"/>
        <end position="15"/>
    </location>
</feature>
<name>A0AAD3HA53_9STRA</name>
<evidence type="ECO:0000256" key="1">
    <source>
        <dbReference type="ARBA" id="ARBA00004127"/>
    </source>
</evidence>
<evidence type="ECO:0000256" key="10">
    <source>
        <dbReference type="SAM" id="MobiDB-lite"/>
    </source>
</evidence>
<feature type="region of interest" description="Disordered" evidence="10">
    <location>
        <begin position="1"/>
        <end position="38"/>
    </location>
</feature>
<dbReference type="Pfam" id="PF07787">
    <property type="entry name" value="TMEM43"/>
    <property type="match status" value="1"/>
</dbReference>
<evidence type="ECO:0000256" key="2">
    <source>
        <dbReference type="ARBA" id="ARBA00004259"/>
    </source>
</evidence>
<feature type="region of interest" description="Disordered" evidence="10">
    <location>
        <begin position="52"/>
        <end position="86"/>
    </location>
</feature>
<keyword evidence="8" id="KW-0472">Membrane</keyword>
<comment type="similarity">
    <text evidence="4">Belongs to the TMEM43 family.</text>
</comment>
<keyword evidence="7" id="KW-1133">Transmembrane helix</keyword>
<dbReference type="Proteomes" id="UP001054902">
    <property type="component" value="Unassembled WGS sequence"/>
</dbReference>
<dbReference type="InterPro" id="IPR012430">
    <property type="entry name" value="TMEM43_fam"/>
</dbReference>
<evidence type="ECO:0000313" key="12">
    <source>
        <dbReference type="Proteomes" id="UP001054902"/>
    </source>
</evidence>
<evidence type="ECO:0000313" key="11">
    <source>
        <dbReference type="EMBL" id="GFH55593.1"/>
    </source>
</evidence>
<evidence type="ECO:0000256" key="9">
    <source>
        <dbReference type="ARBA" id="ARBA00023242"/>
    </source>
</evidence>
<comment type="caution">
    <text evidence="11">The sequence shown here is derived from an EMBL/GenBank/DDBJ whole genome shotgun (WGS) entry which is preliminary data.</text>
</comment>
<dbReference type="EMBL" id="BLLK01000049">
    <property type="protein sequence ID" value="GFH55593.1"/>
    <property type="molecule type" value="Genomic_DNA"/>
</dbReference>
<evidence type="ECO:0000256" key="3">
    <source>
        <dbReference type="ARBA" id="ARBA00004586"/>
    </source>
</evidence>
<evidence type="ECO:0000256" key="4">
    <source>
        <dbReference type="ARBA" id="ARBA00006627"/>
    </source>
</evidence>
<gene>
    <name evidence="11" type="ORF">CTEN210_12069</name>
</gene>
<dbReference type="GO" id="GO:0006629">
    <property type="term" value="P:lipid metabolic process"/>
    <property type="evidence" value="ECO:0007669"/>
    <property type="project" value="TreeGrafter"/>
</dbReference>
<keyword evidence="12" id="KW-1185">Reference proteome</keyword>
<protein>
    <submittedName>
        <fullName evidence="11">Uncharacterized protein</fullName>
    </submittedName>
</protein>
<organism evidence="11 12">
    <name type="scientific">Chaetoceros tenuissimus</name>
    <dbReference type="NCBI Taxonomy" id="426638"/>
    <lineage>
        <taxon>Eukaryota</taxon>
        <taxon>Sar</taxon>
        <taxon>Stramenopiles</taxon>
        <taxon>Ochrophyta</taxon>
        <taxon>Bacillariophyta</taxon>
        <taxon>Coscinodiscophyceae</taxon>
        <taxon>Chaetocerotophycidae</taxon>
        <taxon>Chaetocerotales</taxon>
        <taxon>Chaetocerotaceae</taxon>
        <taxon>Chaetoceros</taxon>
    </lineage>
</organism>
<comment type="subcellular location">
    <subcellularLocation>
        <location evidence="1">Endomembrane system</location>
        <topology evidence="1">Multi-pass membrane protein</topology>
    </subcellularLocation>
    <subcellularLocation>
        <location evidence="3">Endoplasmic reticulum membrane</location>
    </subcellularLocation>
    <subcellularLocation>
        <location evidence="2">Nucleus envelope</location>
    </subcellularLocation>
</comment>
<sequence length="267" mass="30669">MSDVEEQDVVYDSVDDGANHEYGNEITETEHQRSSMSDIEEQDVLYDIIDDGYNNESNNEITETEYQRTSMSEDVEEQDVDDGSNEYDNEFTETEHQGYFSSLGKSFESVCFGLVMFVGAFALLCWNEYRALVYLTGIAIPTQNLRDPDFGVNAFLKVKLSRDISSYQWYETSKTKKKKTADGGTTTITTYSYHKRWVDYYVRSSAFKRSYGHYNPPWPFHDATYITDVTLGSFDLPKDMIDTFPLDSTPNLSFKKSICHDAEVVKS</sequence>
<keyword evidence="6" id="KW-0256">Endoplasmic reticulum</keyword>
<proteinExistence type="inferred from homology"/>
<dbReference type="GO" id="GO:0071763">
    <property type="term" value="P:nuclear membrane organization"/>
    <property type="evidence" value="ECO:0007669"/>
    <property type="project" value="TreeGrafter"/>
</dbReference>
<evidence type="ECO:0000256" key="7">
    <source>
        <dbReference type="ARBA" id="ARBA00022989"/>
    </source>
</evidence>
<dbReference type="GO" id="GO:0005789">
    <property type="term" value="C:endoplasmic reticulum membrane"/>
    <property type="evidence" value="ECO:0007669"/>
    <property type="project" value="UniProtKB-SubCell"/>
</dbReference>
<dbReference type="PANTHER" id="PTHR13416:SF2">
    <property type="entry name" value="TRANSMEMBRANE PROTEIN 43"/>
    <property type="match status" value="1"/>
</dbReference>
<accession>A0AAD3HA53</accession>
<evidence type="ECO:0000256" key="8">
    <source>
        <dbReference type="ARBA" id="ARBA00023136"/>
    </source>
</evidence>
<evidence type="ECO:0000256" key="6">
    <source>
        <dbReference type="ARBA" id="ARBA00022824"/>
    </source>
</evidence>
<reference evidence="11 12" key="1">
    <citation type="journal article" date="2021" name="Sci. Rep.">
        <title>The genome of the diatom Chaetoceros tenuissimus carries an ancient integrated fragment of an extant virus.</title>
        <authorList>
            <person name="Hongo Y."/>
            <person name="Kimura K."/>
            <person name="Takaki Y."/>
            <person name="Yoshida Y."/>
            <person name="Baba S."/>
            <person name="Kobayashi G."/>
            <person name="Nagasaki K."/>
            <person name="Hano T."/>
            <person name="Tomaru Y."/>
        </authorList>
    </citation>
    <scope>NUCLEOTIDE SEQUENCE [LARGE SCALE GENOMIC DNA]</scope>
    <source>
        <strain evidence="11 12">NIES-3715</strain>
    </source>
</reference>
<feature type="compositionally biased region" description="Acidic residues" evidence="10">
    <location>
        <begin position="73"/>
        <end position="86"/>
    </location>
</feature>
<dbReference type="PANTHER" id="PTHR13416">
    <property type="match status" value="1"/>
</dbReference>
<dbReference type="AlphaFoldDB" id="A0AAD3HA53"/>
<keyword evidence="9" id="KW-0539">Nucleus</keyword>
<evidence type="ECO:0000256" key="5">
    <source>
        <dbReference type="ARBA" id="ARBA00022692"/>
    </source>
</evidence>
<dbReference type="GO" id="GO:0005637">
    <property type="term" value="C:nuclear inner membrane"/>
    <property type="evidence" value="ECO:0007669"/>
    <property type="project" value="TreeGrafter"/>
</dbReference>